<dbReference type="EMBL" id="CP137642">
    <property type="protein sequence ID" value="WOX58400.1"/>
    <property type="molecule type" value="Genomic_DNA"/>
</dbReference>
<dbReference type="InterPro" id="IPR023472">
    <property type="entry name" value="Uncharacterised_MJ0810"/>
</dbReference>
<evidence type="ECO:0000313" key="4">
    <source>
        <dbReference type="Proteomes" id="UP001305652"/>
    </source>
</evidence>
<dbReference type="Gene3D" id="3.30.700.20">
    <property type="entry name" value="Hypothetical protein ph0010, domain 1"/>
    <property type="match status" value="1"/>
</dbReference>
<dbReference type="InterPro" id="IPR027623">
    <property type="entry name" value="AmmeMemoSam_A"/>
</dbReference>
<dbReference type="InterPro" id="IPR027485">
    <property type="entry name" value="AMMECR1_N"/>
</dbReference>
<dbReference type="Gene3D" id="3.30.1490.150">
    <property type="entry name" value="Hypothetical protein ph0010, domain 2"/>
    <property type="match status" value="1"/>
</dbReference>
<dbReference type="SUPFAM" id="SSF143447">
    <property type="entry name" value="AMMECR1-like"/>
    <property type="match status" value="1"/>
</dbReference>
<dbReference type="InterPro" id="IPR036071">
    <property type="entry name" value="AMMECR1_dom_sf"/>
</dbReference>
<dbReference type="InterPro" id="IPR023473">
    <property type="entry name" value="AMMECR1"/>
</dbReference>
<protein>
    <recommendedName>
        <fullName evidence="1">Protein R6Y96_03950</fullName>
    </recommendedName>
</protein>
<dbReference type="Proteomes" id="UP001305652">
    <property type="component" value="Chromosome"/>
</dbReference>
<dbReference type="PANTHER" id="PTHR13016">
    <property type="entry name" value="AMMECR1 HOMOLOG"/>
    <property type="match status" value="1"/>
</dbReference>
<evidence type="ECO:0000259" key="2">
    <source>
        <dbReference type="PROSITE" id="PS51112"/>
    </source>
</evidence>
<dbReference type="Pfam" id="PF01871">
    <property type="entry name" value="AMMECR1"/>
    <property type="match status" value="1"/>
</dbReference>
<feature type="domain" description="AMMECR1" evidence="2">
    <location>
        <begin position="7"/>
        <end position="188"/>
    </location>
</feature>
<dbReference type="GeneID" id="85732281"/>
<gene>
    <name evidence="3" type="ORF">R6Y96_03950</name>
</gene>
<dbReference type="NCBIfam" id="TIGR04335">
    <property type="entry name" value="AmmeMemoSam_A"/>
    <property type="match status" value="1"/>
</dbReference>
<keyword evidence="4" id="KW-1185">Reference proteome</keyword>
<sequence>MEMLTPEEGRMAVRLARMAIERAVDGERMALPPLPPVFGEKRGVFVTIKRHGLLRGCIGLPYPIKPLGEAIIEAAASAALEDPRFPPVSPPEVNDIEIEVTVLTPPRPLECPPLERPQYVEVGRHGLMVSGLGRAGLLLPQVATEYGWNSREFLDQTCAKAGLPPGCWRRGDVAVLTFEGQVIEEKAV</sequence>
<dbReference type="InterPro" id="IPR002733">
    <property type="entry name" value="AMMECR1_domain"/>
</dbReference>
<dbReference type="NCBIfam" id="TIGR00296">
    <property type="entry name" value="TIGR00296 family protein"/>
    <property type="match status" value="1"/>
</dbReference>
<accession>A0AAX4FWZ3</accession>
<dbReference type="KEGG" id="mrc:R6Y96_03950"/>
<dbReference type="RefSeq" id="WP_318622220.1">
    <property type="nucleotide sequence ID" value="NZ_CP137642.1"/>
</dbReference>
<dbReference type="PROSITE" id="PS51112">
    <property type="entry name" value="AMMECR1"/>
    <property type="match status" value="1"/>
</dbReference>
<dbReference type="AlphaFoldDB" id="A0AAX4FWZ3"/>
<reference evidence="3 4" key="1">
    <citation type="submission" date="2023-10" db="EMBL/GenBank/DDBJ databases">
        <title>The complete genome sequence of Methanoculleus receptaculi DSM 18860.</title>
        <authorList>
            <person name="Lai S.-J."/>
            <person name="You Y.-T."/>
            <person name="Chen S.-C."/>
        </authorList>
    </citation>
    <scope>NUCLEOTIDE SEQUENCE [LARGE SCALE GENOMIC DNA]</scope>
    <source>
        <strain evidence="3 4">DSM 18860</strain>
    </source>
</reference>
<evidence type="ECO:0000256" key="1">
    <source>
        <dbReference type="HAMAP-Rule" id="MF_00645"/>
    </source>
</evidence>
<evidence type="ECO:0000313" key="3">
    <source>
        <dbReference type="EMBL" id="WOX58400.1"/>
    </source>
</evidence>
<name>A0AAX4FWZ3_9EURY</name>
<dbReference type="PANTHER" id="PTHR13016:SF0">
    <property type="entry name" value="AMME SYNDROME CANDIDATE GENE 1 PROTEIN"/>
    <property type="match status" value="1"/>
</dbReference>
<organism evidence="3 4">
    <name type="scientific">Methanoculleus receptaculi</name>
    <dbReference type="NCBI Taxonomy" id="394967"/>
    <lineage>
        <taxon>Archaea</taxon>
        <taxon>Methanobacteriati</taxon>
        <taxon>Methanobacteriota</taxon>
        <taxon>Stenosarchaea group</taxon>
        <taxon>Methanomicrobia</taxon>
        <taxon>Methanomicrobiales</taxon>
        <taxon>Methanomicrobiaceae</taxon>
        <taxon>Methanoculleus</taxon>
    </lineage>
</organism>
<proteinExistence type="inferred from homology"/>
<dbReference type="HAMAP" id="MF_00645">
    <property type="entry name" value="AMMECR1"/>
    <property type="match status" value="1"/>
</dbReference>